<feature type="region of interest" description="Disordered" evidence="1">
    <location>
        <begin position="104"/>
        <end position="137"/>
    </location>
</feature>
<evidence type="ECO:0000256" key="1">
    <source>
        <dbReference type="SAM" id="MobiDB-lite"/>
    </source>
</evidence>
<feature type="compositionally biased region" description="Basic residues" evidence="1">
    <location>
        <begin position="119"/>
        <end position="130"/>
    </location>
</feature>
<gene>
    <name evidence="3" type="ORF">AOQ84DRAFT_386177</name>
</gene>
<name>A0A8E2JWR8_9PEZI</name>
<feature type="domain" description="BTB" evidence="2">
    <location>
        <begin position="24"/>
        <end position="83"/>
    </location>
</feature>
<dbReference type="InterPro" id="IPR000210">
    <property type="entry name" value="BTB/POZ_dom"/>
</dbReference>
<evidence type="ECO:0000259" key="2">
    <source>
        <dbReference type="PROSITE" id="PS50097"/>
    </source>
</evidence>
<dbReference type="SMART" id="SM00225">
    <property type="entry name" value="BTB"/>
    <property type="match status" value="1"/>
</dbReference>
<dbReference type="PANTHER" id="PTHR47843:SF5">
    <property type="entry name" value="BTB_POZ DOMAIN PROTEIN"/>
    <property type="match status" value="1"/>
</dbReference>
<dbReference type="PANTHER" id="PTHR47843">
    <property type="entry name" value="BTB DOMAIN-CONTAINING PROTEIN-RELATED"/>
    <property type="match status" value="1"/>
</dbReference>
<evidence type="ECO:0000313" key="3">
    <source>
        <dbReference type="EMBL" id="OCL12363.1"/>
    </source>
</evidence>
<proteinExistence type="predicted"/>
<sequence length="243" mass="27564">MELSEPRTELMSSLKELLVSGSFSDLTILCGPNEHKVHKAVICPRSEFFNAACRFGKEAETGIITLSDDDPETVRLMIEYFYTLEYSPLCSDIVVQTPVNVPNPADSDSEFIPDDWGRRKDRRPKPHPKSTKPTGPSHFTTFAKLYAIADKYNIKGLQTLSQRKFKLTAESYWNHDDLPSAIHTVYTSTPDTNMGLRNIVVNLIADRMSLLRKPEMEALMREFNGLAFDLLKLKYINDGGLWS</sequence>
<dbReference type="CDD" id="cd18186">
    <property type="entry name" value="BTB_POZ_ZBTB_KLHL-like"/>
    <property type="match status" value="1"/>
</dbReference>
<dbReference type="OrthoDB" id="6359816at2759"/>
<dbReference type="InterPro" id="IPR011333">
    <property type="entry name" value="SKP1/BTB/POZ_sf"/>
</dbReference>
<dbReference type="EMBL" id="KV748886">
    <property type="protein sequence ID" value="OCL12363.1"/>
    <property type="molecule type" value="Genomic_DNA"/>
</dbReference>
<dbReference type="Pfam" id="PF00651">
    <property type="entry name" value="BTB"/>
    <property type="match status" value="1"/>
</dbReference>
<dbReference type="Proteomes" id="UP000250140">
    <property type="component" value="Unassembled WGS sequence"/>
</dbReference>
<dbReference type="PROSITE" id="PS50097">
    <property type="entry name" value="BTB"/>
    <property type="match status" value="1"/>
</dbReference>
<evidence type="ECO:0000313" key="4">
    <source>
        <dbReference type="Proteomes" id="UP000250140"/>
    </source>
</evidence>
<reference evidence="3 4" key="1">
    <citation type="journal article" date="2016" name="Nat. Commun.">
        <title>Ectomycorrhizal ecology is imprinted in the genome of the dominant symbiotic fungus Cenococcum geophilum.</title>
        <authorList>
            <consortium name="DOE Joint Genome Institute"/>
            <person name="Peter M."/>
            <person name="Kohler A."/>
            <person name="Ohm R.A."/>
            <person name="Kuo A."/>
            <person name="Krutzmann J."/>
            <person name="Morin E."/>
            <person name="Arend M."/>
            <person name="Barry K.W."/>
            <person name="Binder M."/>
            <person name="Choi C."/>
            <person name="Clum A."/>
            <person name="Copeland A."/>
            <person name="Grisel N."/>
            <person name="Haridas S."/>
            <person name="Kipfer T."/>
            <person name="LaButti K."/>
            <person name="Lindquist E."/>
            <person name="Lipzen A."/>
            <person name="Maire R."/>
            <person name="Meier B."/>
            <person name="Mihaltcheva S."/>
            <person name="Molinier V."/>
            <person name="Murat C."/>
            <person name="Poggeler S."/>
            <person name="Quandt C.A."/>
            <person name="Sperisen C."/>
            <person name="Tritt A."/>
            <person name="Tisserant E."/>
            <person name="Crous P.W."/>
            <person name="Henrissat B."/>
            <person name="Nehls U."/>
            <person name="Egli S."/>
            <person name="Spatafora J.W."/>
            <person name="Grigoriev I.V."/>
            <person name="Martin F.M."/>
        </authorList>
    </citation>
    <scope>NUCLEOTIDE SEQUENCE [LARGE SCALE GENOMIC DNA]</scope>
    <source>
        <strain evidence="3 4">CBS 207.34</strain>
    </source>
</reference>
<dbReference type="Gene3D" id="3.30.710.10">
    <property type="entry name" value="Potassium Channel Kv1.1, Chain A"/>
    <property type="match status" value="1"/>
</dbReference>
<dbReference type="SUPFAM" id="SSF54695">
    <property type="entry name" value="POZ domain"/>
    <property type="match status" value="1"/>
</dbReference>
<keyword evidence="4" id="KW-1185">Reference proteome</keyword>
<accession>A0A8E2JWR8</accession>
<organism evidence="3 4">
    <name type="scientific">Glonium stellatum</name>
    <dbReference type="NCBI Taxonomy" id="574774"/>
    <lineage>
        <taxon>Eukaryota</taxon>
        <taxon>Fungi</taxon>
        <taxon>Dikarya</taxon>
        <taxon>Ascomycota</taxon>
        <taxon>Pezizomycotina</taxon>
        <taxon>Dothideomycetes</taxon>
        <taxon>Pleosporomycetidae</taxon>
        <taxon>Gloniales</taxon>
        <taxon>Gloniaceae</taxon>
        <taxon>Glonium</taxon>
    </lineage>
</organism>
<dbReference type="AlphaFoldDB" id="A0A8E2JWR8"/>
<protein>
    <recommendedName>
        <fullName evidence="2">BTB domain-containing protein</fullName>
    </recommendedName>
</protein>